<gene>
    <name evidence="1" type="ORF">D2A34_14355</name>
</gene>
<accession>A0A399IMQ0</accession>
<reference evidence="1 2" key="1">
    <citation type="submission" date="2018-08" db="EMBL/GenBank/DDBJ databases">
        <title>Genome of Clostridium chromiireducens C1, DSM12136.</title>
        <authorList>
            <person name="Xing M."/>
            <person name="Wei Y."/>
            <person name="Ang E.L."/>
            <person name="Zhao H."/>
            <person name="Zhang Y."/>
        </authorList>
    </citation>
    <scope>NUCLEOTIDE SEQUENCE [LARGE SCALE GENOMIC DNA]</scope>
    <source>
        <strain evidence="1 2">C1</strain>
    </source>
</reference>
<dbReference type="RefSeq" id="WP_119367090.1">
    <property type="nucleotide sequence ID" value="NZ_QXDJ01000003.1"/>
</dbReference>
<protein>
    <submittedName>
        <fullName evidence="1">Uncharacterized protein</fullName>
    </submittedName>
</protein>
<organism evidence="1 2">
    <name type="scientific">Clostridium chromiireducens</name>
    <dbReference type="NCBI Taxonomy" id="225345"/>
    <lineage>
        <taxon>Bacteria</taxon>
        <taxon>Bacillati</taxon>
        <taxon>Bacillota</taxon>
        <taxon>Clostridia</taxon>
        <taxon>Eubacteriales</taxon>
        <taxon>Clostridiaceae</taxon>
        <taxon>Clostridium</taxon>
    </lineage>
</organism>
<proteinExistence type="predicted"/>
<dbReference type="AlphaFoldDB" id="A0A399IMQ0"/>
<sequence length="72" mass="8019">MIEKGRLVYKCRRCGKLNKNTQVPDGLYALNSILNKIPLPEEWGGFILTETDICSCDDGNLGVSDLIGFEKD</sequence>
<evidence type="ECO:0000313" key="1">
    <source>
        <dbReference type="EMBL" id="RII34323.1"/>
    </source>
</evidence>
<name>A0A399IMQ0_9CLOT</name>
<comment type="caution">
    <text evidence="1">The sequence shown here is derived from an EMBL/GenBank/DDBJ whole genome shotgun (WGS) entry which is preliminary data.</text>
</comment>
<dbReference type="EMBL" id="QXDJ01000003">
    <property type="protein sequence ID" value="RII34323.1"/>
    <property type="molecule type" value="Genomic_DNA"/>
</dbReference>
<dbReference type="Proteomes" id="UP000265930">
    <property type="component" value="Unassembled WGS sequence"/>
</dbReference>
<evidence type="ECO:0000313" key="2">
    <source>
        <dbReference type="Proteomes" id="UP000265930"/>
    </source>
</evidence>